<dbReference type="PANTHER" id="PTHR42747:SF3">
    <property type="entry name" value="NITRONATE MONOOXYGENASE-RELATED"/>
    <property type="match status" value="1"/>
</dbReference>
<evidence type="ECO:0000256" key="10">
    <source>
        <dbReference type="ARBA" id="ARBA00049401"/>
    </source>
</evidence>
<dbReference type="Pfam" id="PF03060">
    <property type="entry name" value="NMO"/>
    <property type="match status" value="1"/>
</dbReference>
<sequence length="353" mass="36574">MENPLCRALQIAFPLIQAPMAGVSTPELAAAVSNAGALGSISLGASNLAQASAMLNHLRQLTTGPVNINLFCHAPPQRDAERESAWLARFTPLFEQYGASPPESLTEIYPTFNASSPLLEPILNAAPAAVSFHFGLPEQDVIDQLKRRGIVTLASATSVDEARQAAAAGIDFVVAQGIEAGGHRGIFDPQKTDTQMSTMTLVQAIVRQCDLPVIAAGGIMDGNAIAAMMKLGATGVQLGTAFVLCPESAANAAYRAALKSATATGTEMTAAISGRPARALSNAFCHYTRGIAHEAIPDYPLAYSLGKALAAAAAAQGEHGFGAQWAGQGAMLAREMPAAALIKALITEYHAAQ</sequence>
<dbReference type="InterPro" id="IPR004136">
    <property type="entry name" value="NMO"/>
</dbReference>
<evidence type="ECO:0000256" key="8">
    <source>
        <dbReference type="ARBA" id="ARBA00023033"/>
    </source>
</evidence>
<evidence type="ECO:0000256" key="6">
    <source>
        <dbReference type="ARBA" id="ARBA00022741"/>
    </source>
</evidence>
<evidence type="ECO:0000256" key="11">
    <source>
        <dbReference type="ARBA" id="ARBA00067136"/>
    </source>
</evidence>
<dbReference type="GO" id="GO:0009636">
    <property type="term" value="P:response to toxic substance"/>
    <property type="evidence" value="ECO:0007669"/>
    <property type="project" value="UniProtKB-KW"/>
</dbReference>
<protein>
    <recommendedName>
        <fullName evidence="11">Nitronate monooxygenase</fullName>
    </recommendedName>
    <alternativeName>
        <fullName evidence="9">Propionate 3-nitronate monooxygenase</fullName>
    </alternativeName>
</protein>
<evidence type="ECO:0000256" key="3">
    <source>
        <dbReference type="ARBA" id="ARBA00022575"/>
    </source>
</evidence>
<evidence type="ECO:0000313" key="12">
    <source>
        <dbReference type="EMBL" id="WBG92748.1"/>
    </source>
</evidence>
<evidence type="ECO:0000313" key="13">
    <source>
        <dbReference type="Proteomes" id="UP001211544"/>
    </source>
</evidence>
<evidence type="ECO:0000256" key="7">
    <source>
        <dbReference type="ARBA" id="ARBA00023002"/>
    </source>
</evidence>
<keyword evidence="7" id="KW-0560">Oxidoreductase</keyword>
<dbReference type="SUPFAM" id="SSF51412">
    <property type="entry name" value="Inosine monophosphate dehydrogenase (IMPDH)"/>
    <property type="match status" value="1"/>
</dbReference>
<keyword evidence="4" id="KW-0285">Flavoprotein</keyword>
<gene>
    <name evidence="12" type="ORF">N5580_09100</name>
</gene>
<dbReference type="KEGG" id="kpie:N5580_09100"/>
<dbReference type="EMBL" id="CP104758">
    <property type="protein sequence ID" value="WBG92748.1"/>
    <property type="molecule type" value="Genomic_DNA"/>
</dbReference>
<proteinExistence type="inferred from homology"/>
<evidence type="ECO:0000256" key="4">
    <source>
        <dbReference type="ARBA" id="ARBA00022630"/>
    </source>
</evidence>
<keyword evidence="13" id="KW-1185">Reference proteome</keyword>
<dbReference type="CDD" id="cd04730">
    <property type="entry name" value="NPD_like"/>
    <property type="match status" value="1"/>
</dbReference>
<name>A0AAJ5QLZ0_9GAMM</name>
<dbReference type="Gene3D" id="3.20.20.70">
    <property type="entry name" value="Aldolase class I"/>
    <property type="match status" value="1"/>
</dbReference>
<dbReference type="FunFam" id="3.20.20.70:FF:000154">
    <property type="entry name" value="Probable nitronate monooxygenase"/>
    <property type="match status" value="1"/>
</dbReference>
<evidence type="ECO:0000256" key="1">
    <source>
        <dbReference type="ARBA" id="ARBA00001917"/>
    </source>
</evidence>
<evidence type="ECO:0000256" key="9">
    <source>
        <dbReference type="ARBA" id="ARBA00031155"/>
    </source>
</evidence>
<dbReference type="InterPro" id="IPR013785">
    <property type="entry name" value="Aldolase_TIM"/>
</dbReference>
<evidence type="ECO:0000256" key="5">
    <source>
        <dbReference type="ARBA" id="ARBA00022643"/>
    </source>
</evidence>
<evidence type="ECO:0000256" key="2">
    <source>
        <dbReference type="ARBA" id="ARBA00009881"/>
    </source>
</evidence>
<comment type="cofactor">
    <cofactor evidence="1">
        <name>FMN</name>
        <dbReference type="ChEBI" id="CHEBI:58210"/>
    </cofactor>
</comment>
<dbReference type="AlphaFoldDB" id="A0AAJ5QLZ0"/>
<dbReference type="PANTHER" id="PTHR42747">
    <property type="entry name" value="NITRONATE MONOOXYGENASE-RELATED"/>
    <property type="match status" value="1"/>
</dbReference>
<dbReference type="GO" id="GO:0000166">
    <property type="term" value="F:nucleotide binding"/>
    <property type="evidence" value="ECO:0007669"/>
    <property type="project" value="UniProtKB-KW"/>
</dbReference>
<dbReference type="GO" id="GO:0018580">
    <property type="term" value="F:nitronate monooxygenase activity"/>
    <property type="evidence" value="ECO:0007669"/>
    <property type="project" value="InterPro"/>
</dbReference>
<comment type="similarity">
    <text evidence="2">Belongs to the nitronate monooxygenase family. NMO class I subfamily.</text>
</comment>
<dbReference type="RefSeq" id="WP_269950338.1">
    <property type="nucleotide sequence ID" value="NZ_CP104758.1"/>
</dbReference>
<keyword evidence="3" id="KW-0216">Detoxification</keyword>
<reference evidence="12 13" key="1">
    <citation type="journal article" date="2022" name="J Glob Antimicrob Resist">
        <title>First complete genome of a multidrug resistant strain of the novel human pathogen Kalamiella piersonii (GABEKP28) identified in human saliva.</title>
        <authorList>
            <person name="McDonagh F."/>
            <person name="Singh N.K."/>
            <person name="Venkateswaran K."/>
            <person name="Lonappan A.M."/>
            <person name="Hallahan B."/>
            <person name="Tuohy A."/>
            <person name="Burke L."/>
            <person name="Kovarova A."/>
            <person name="Miliotis G."/>
        </authorList>
    </citation>
    <scope>NUCLEOTIDE SEQUENCE [LARGE SCALE GENOMIC DNA]</scope>
    <source>
        <strain evidence="12 13">GABEKP28</strain>
    </source>
</reference>
<keyword evidence="6" id="KW-0547">Nucleotide-binding</keyword>
<accession>A0AAJ5QLZ0</accession>
<dbReference type="Proteomes" id="UP001211544">
    <property type="component" value="Chromosome"/>
</dbReference>
<organism evidence="12 13">
    <name type="scientific">Pantoea piersonii</name>
    <dbReference type="NCBI Taxonomy" id="2364647"/>
    <lineage>
        <taxon>Bacteria</taxon>
        <taxon>Pseudomonadati</taxon>
        <taxon>Pseudomonadota</taxon>
        <taxon>Gammaproteobacteria</taxon>
        <taxon>Enterobacterales</taxon>
        <taxon>Erwiniaceae</taxon>
        <taxon>Pantoea</taxon>
    </lineage>
</organism>
<comment type="catalytic activity">
    <reaction evidence="10">
        <text>3 propionate 3-nitronate + 3 O2 + H2O = 3 3-oxopropanoate + 2 nitrate + nitrite + H2O2 + 3 H(+)</text>
        <dbReference type="Rhea" id="RHEA:57332"/>
        <dbReference type="ChEBI" id="CHEBI:15377"/>
        <dbReference type="ChEBI" id="CHEBI:15378"/>
        <dbReference type="ChEBI" id="CHEBI:15379"/>
        <dbReference type="ChEBI" id="CHEBI:16240"/>
        <dbReference type="ChEBI" id="CHEBI:16301"/>
        <dbReference type="ChEBI" id="CHEBI:17632"/>
        <dbReference type="ChEBI" id="CHEBI:33190"/>
        <dbReference type="ChEBI" id="CHEBI:136067"/>
    </reaction>
</comment>
<keyword evidence="8 12" id="KW-0503">Monooxygenase</keyword>
<keyword evidence="5" id="KW-0288">FMN</keyword>